<dbReference type="Pfam" id="PF02827">
    <property type="entry name" value="PKI"/>
    <property type="match status" value="1"/>
</dbReference>
<dbReference type="AlphaFoldDB" id="A0A667ZIB8"/>
<comment type="function">
    <text evidence="1">Extremely potent competitive inhibitor of cAMP-dependent protein kinase activity, this protein interacts with the catalytic subunit of the enzyme after the cAMP-induced dissociation of its regulatory chains.</text>
</comment>
<evidence type="ECO:0000256" key="1">
    <source>
        <dbReference type="ARBA" id="ARBA00002844"/>
    </source>
</evidence>
<protein>
    <recommendedName>
        <fullName evidence="6">cAMP-dependent protein kinase inhibitor alpha</fullName>
    </recommendedName>
</protein>
<dbReference type="InterPro" id="IPR004171">
    <property type="entry name" value="cAMP_dep_PKI"/>
</dbReference>
<name>A0A667ZIB8_9TELE</name>
<proteinExistence type="inferred from homology"/>
<comment type="similarity">
    <text evidence="2">Belongs to the PKI family.</text>
</comment>
<sequence length="94" mass="10147">MTDVEATYEDFIASRRSGRRNAIHDIAAAPGVQGPTDLSQGLAQLNINKSGDCGGENKGVPDTEFYLVKLCGTSFPRVLRKVQWLSGNQKVPSP</sequence>
<evidence type="ECO:0000256" key="2">
    <source>
        <dbReference type="ARBA" id="ARBA00006393"/>
    </source>
</evidence>
<evidence type="ECO:0008006" key="6">
    <source>
        <dbReference type="Google" id="ProtNLM"/>
    </source>
</evidence>
<keyword evidence="5" id="KW-1185">Reference proteome</keyword>
<dbReference type="InParanoid" id="A0A667ZIB8"/>
<organism evidence="4 5">
    <name type="scientific">Myripristis murdjan</name>
    <name type="common">pinecone soldierfish</name>
    <dbReference type="NCBI Taxonomy" id="586833"/>
    <lineage>
        <taxon>Eukaryota</taxon>
        <taxon>Metazoa</taxon>
        <taxon>Chordata</taxon>
        <taxon>Craniata</taxon>
        <taxon>Vertebrata</taxon>
        <taxon>Euteleostomi</taxon>
        <taxon>Actinopterygii</taxon>
        <taxon>Neopterygii</taxon>
        <taxon>Teleostei</taxon>
        <taxon>Neoteleostei</taxon>
        <taxon>Acanthomorphata</taxon>
        <taxon>Holocentriformes</taxon>
        <taxon>Holocentridae</taxon>
        <taxon>Myripristis</taxon>
    </lineage>
</organism>
<dbReference type="GeneTree" id="ENSGT00940000176931"/>
<evidence type="ECO:0000313" key="5">
    <source>
        <dbReference type="Proteomes" id="UP000472263"/>
    </source>
</evidence>
<accession>A0A667ZIB8</accession>
<dbReference type="Proteomes" id="UP000472263">
    <property type="component" value="Chromosome 20"/>
</dbReference>
<evidence type="ECO:0000313" key="4">
    <source>
        <dbReference type="Ensembl" id="ENSMMDP00005038448.1"/>
    </source>
</evidence>
<reference evidence="4" key="1">
    <citation type="submission" date="2019-06" db="EMBL/GenBank/DDBJ databases">
        <authorList>
            <consortium name="Wellcome Sanger Institute Data Sharing"/>
        </authorList>
    </citation>
    <scope>NUCLEOTIDE SEQUENCE [LARGE SCALE GENOMIC DNA]</scope>
</reference>
<reference evidence="4" key="3">
    <citation type="submission" date="2025-09" db="UniProtKB">
        <authorList>
            <consortium name="Ensembl"/>
        </authorList>
    </citation>
    <scope>IDENTIFICATION</scope>
</reference>
<evidence type="ECO:0000256" key="3">
    <source>
        <dbReference type="ARBA" id="ARBA00023013"/>
    </source>
</evidence>
<dbReference type="PANTHER" id="PTHR15416">
    <property type="entry name" value="CAMP-DEPENDENT PROTEIN KINASE INHIBITOR/PKI"/>
    <property type="match status" value="1"/>
</dbReference>
<dbReference type="Ensembl" id="ENSMMDT00005039251.1">
    <property type="protein sequence ID" value="ENSMMDP00005038448.1"/>
    <property type="gene ID" value="ENSMMDG00005017866.1"/>
</dbReference>
<reference evidence="4" key="2">
    <citation type="submission" date="2025-08" db="UniProtKB">
        <authorList>
            <consortium name="Ensembl"/>
        </authorList>
    </citation>
    <scope>IDENTIFICATION</scope>
</reference>
<keyword evidence="3" id="KW-0649">Protein kinase inhibitor</keyword>
<dbReference type="GO" id="GO:0004862">
    <property type="term" value="F:cAMP-dependent protein kinase inhibitor activity"/>
    <property type="evidence" value="ECO:0007669"/>
    <property type="project" value="InterPro"/>
</dbReference>